<dbReference type="CDD" id="cd17913">
    <property type="entry name" value="DEXQc_Suv3"/>
    <property type="match status" value="1"/>
</dbReference>
<dbReference type="InterPro" id="IPR044774">
    <property type="entry name" value="Suv3_DEXQc"/>
</dbReference>
<dbReference type="AlphaFoldDB" id="M2Y9J1"/>
<dbReference type="KEGG" id="gsl:Gasu_01120"/>
<evidence type="ECO:0000256" key="1">
    <source>
        <dbReference type="ARBA" id="ARBA00001936"/>
    </source>
</evidence>
<dbReference type="InterPro" id="IPR041082">
    <property type="entry name" value="Suv3_C_1"/>
</dbReference>
<dbReference type="Pfam" id="PF00271">
    <property type="entry name" value="Helicase_C"/>
    <property type="match status" value="1"/>
</dbReference>
<comment type="cofactor">
    <cofactor evidence="1">
        <name>Mn(2+)</name>
        <dbReference type="ChEBI" id="CHEBI:29035"/>
    </cofactor>
</comment>
<keyword evidence="7 13" id="KW-0347">Helicase</keyword>
<dbReference type="PANTHER" id="PTHR12131:SF1">
    <property type="entry name" value="ATP-DEPENDENT RNA HELICASE SUPV3L1, MITOCHONDRIAL-RELATED"/>
    <property type="match status" value="1"/>
</dbReference>
<dbReference type="Gene3D" id="1.20.58.1080">
    <property type="match status" value="1"/>
</dbReference>
<evidence type="ECO:0000256" key="11">
    <source>
        <dbReference type="ARBA" id="ARBA00047984"/>
    </source>
</evidence>
<dbReference type="GeneID" id="17091302"/>
<keyword evidence="14" id="KW-1185">Reference proteome</keyword>
<dbReference type="EC" id="3.6.4.13" evidence="4"/>
<dbReference type="FunFam" id="3.40.50.300:FF:000269">
    <property type="entry name" value="ATP-dependent RNA helicase SUPV3L1, mitochondrial"/>
    <property type="match status" value="1"/>
</dbReference>
<dbReference type="Pfam" id="PF22527">
    <property type="entry name" value="DEXQc_Suv3"/>
    <property type="match status" value="1"/>
</dbReference>
<evidence type="ECO:0000256" key="6">
    <source>
        <dbReference type="ARBA" id="ARBA00022801"/>
    </source>
</evidence>
<evidence type="ECO:0000313" key="14">
    <source>
        <dbReference type="Proteomes" id="UP000030680"/>
    </source>
</evidence>
<name>M2Y9J1_GALSU</name>
<dbReference type="STRING" id="130081.M2Y9J1"/>
<evidence type="ECO:0000259" key="12">
    <source>
        <dbReference type="PROSITE" id="PS51194"/>
    </source>
</evidence>
<dbReference type="EMBL" id="KB454484">
    <property type="protein sequence ID" value="EME32748.1"/>
    <property type="molecule type" value="Genomic_DNA"/>
</dbReference>
<comment type="subcellular location">
    <subcellularLocation>
        <location evidence="3">Mitochondrion</location>
    </subcellularLocation>
</comment>
<evidence type="ECO:0000256" key="2">
    <source>
        <dbReference type="ARBA" id="ARBA00001946"/>
    </source>
</evidence>
<evidence type="ECO:0000256" key="9">
    <source>
        <dbReference type="ARBA" id="ARBA00022946"/>
    </source>
</evidence>
<keyword evidence="6" id="KW-0378">Hydrolase</keyword>
<evidence type="ECO:0000256" key="3">
    <source>
        <dbReference type="ARBA" id="ARBA00004173"/>
    </source>
</evidence>
<evidence type="ECO:0000256" key="10">
    <source>
        <dbReference type="ARBA" id="ARBA00023128"/>
    </source>
</evidence>
<dbReference type="Gene3D" id="1.10.1740.140">
    <property type="match status" value="1"/>
</dbReference>
<dbReference type="CDD" id="cd18805">
    <property type="entry name" value="SF2_C_suv3"/>
    <property type="match status" value="1"/>
</dbReference>
<keyword evidence="9" id="KW-0809">Transit peptide</keyword>
<dbReference type="InterPro" id="IPR027417">
    <property type="entry name" value="P-loop_NTPase"/>
</dbReference>
<dbReference type="SMART" id="SM00490">
    <property type="entry name" value="HELICc"/>
    <property type="match status" value="1"/>
</dbReference>
<dbReference type="Gramene" id="EME32748">
    <property type="protein sequence ID" value="EME32748"/>
    <property type="gene ID" value="Gasu_01120"/>
</dbReference>
<keyword evidence="8" id="KW-0067">ATP-binding</keyword>
<reference evidence="14" key="1">
    <citation type="journal article" date="2013" name="Science">
        <title>Gene transfer from bacteria and archaea facilitated evolution of an extremophilic eukaryote.</title>
        <authorList>
            <person name="Schonknecht G."/>
            <person name="Chen W.H."/>
            <person name="Ternes C.M."/>
            <person name="Barbier G.G."/>
            <person name="Shrestha R.P."/>
            <person name="Stanke M."/>
            <person name="Brautigam A."/>
            <person name="Baker B.J."/>
            <person name="Banfield J.F."/>
            <person name="Garavito R.M."/>
            <person name="Carr K."/>
            <person name="Wilkerson C."/>
            <person name="Rensing S.A."/>
            <person name="Gagneul D."/>
            <person name="Dickenson N.E."/>
            <person name="Oesterhelt C."/>
            <person name="Lercher M.J."/>
            <person name="Weber A.P."/>
        </authorList>
    </citation>
    <scope>NUCLEOTIDE SEQUENCE [LARGE SCALE GENOMIC DNA]</scope>
    <source>
        <strain evidence="14">074W</strain>
    </source>
</reference>
<evidence type="ECO:0000256" key="8">
    <source>
        <dbReference type="ARBA" id="ARBA00022840"/>
    </source>
</evidence>
<comment type="catalytic activity">
    <reaction evidence="11">
        <text>ATP + H2O = ADP + phosphate + H(+)</text>
        <dbReference type="Rhea" id="RHEA:13065"/>
        <dbReference type="ChEBI" id="CHEBI:15377"/>
        <dbReference type="ChEBI" id="CHEBI:15378"/>
        <dbReference type="ChEBI" id="CHEBI:30616"/>
        <dbReference type="ChEBI" id="CHEBI:43474"/>
        <dbReference type="ChEBI" id="CHEBI:456216"/>
        <dbReference type="EC" id="3.6.4.13"/>
    </reaction>
</comment>
<evidence type="ECO:0000256" key="5">
    <source>
        <dbReference type="ARBA" id="ARBA00022741"/>
    </source>
</evidence>
<comment type="cofactor">
    <cofactor evidence="2">
        <name>Mg(2+)</name>
        <dbReference type="ChEBI" id="CHEBI:18420"/>
    </cofactor>
</comment>
<dbReference type="InterPro" id="IPR001650">
    <property type="entry name" value="Helicase_C-like"/>
</dbReference>
<organism evidence="13 14">
    <name type="scientific">Galdieria sulphuraria</name>
    <name type="common">Red alga</name>
    <dbReference type="NCBI Taxonomy" id="130081"/>
    <lineage>
        <taxon>Eukaryota</taxon>
        <taxon>Rhodophyta</taxon>
        <taxon>Bangiophyceae</taxon>
        <taxon>Galdieriales</taxon>
        <taxon>Galdieriaceae</taxon>
        <taxon>Galdieria</taxon>
    </lineage>
</organism>
<sequence length="739" mass="85649">MLHIYTRYLVPKLWVLASSCRLQLGYSWRKPLSSWYSGRFLNLVAKEKLPDTFHLPIIAKSYCSSTLDIKQKDSDQYAVTSLESDRERYFVKKVKPLSDKEREKIRYLLREYVIDDTSYQEKAIEIGISKEIYPRALRLFRKHVHEATGRKELYTREDVELYNVVLKALSQDDDIKALEELFPSFIEYTKQYFPEEIQVRNRMREYADLRLPHLLFPEARKRRRKIVYHFGPTNSGKTYFAMERLKSAKNGVYAGPLRLLAWEAFEKMNADGVFTNLMTGEEKKIIPFASHIACTIEMLSTEEEYEVAVLDEIQMIGDAQRGWSWTRGLLGVQASEVHVCGDPSTKELLKQLAQRCGDEFEEKEYFRQTSLEISRKSLNGDLNKLQDGDTIVVFSRRDVYETKYRVEQTTGKRCCVIYGSLPPETRSYQARLFNDPESEYKILVATDAIGMGLNLNIKRIIFASLEKFHGLSSSARKEPLSFALIRQIAGRAGRAFSIYPHGEATCLYEHDIPRLQEAFQGSVPSIDSAGLMPTLDQMELFASVVGDNVKLSTLLDLFAEYAKLDNLFSLCEQKFLEMRRIARLLQQAGTLSLKEQFEFCQAPVNISDPFLMKYLLSFAKNVATGSRSELTVRPYQGKLLTQLDLQKLESRYRIFDLYSYLSEKFGREFFPDYQVALAYKRRTIQSLETALTEGVRFQDDLNKNTMPKNNSSYEEQRQDNWFRFPVSEELSKANDIPLK</sequence>
<dbReference type="FunFam" id="3.40.50.300:FF:000957">
    <property type="entry name" value="ATP-dependent RNA helicase SUV3L, mitochondrial"/>
    <property type="match status" value="1"/>
</dbReference>
<keyword evidence="5" id="KW-0547">Nucleotide-binding</keyword>
<dbReference type="InterPro" id="IPR055206">
    <property type="entry name" value="DEXQc_SUV3"/>
</dbReference>
<dbReference type="RefSeq" id="XP_005709268.1">
    <property type="nucleotide sequence ID" value="XM_005709211.1"/>
</dbReference>
<dbReference type="Gene3D" id="3.40.50.300">
    <property type="entry name" value="P-loop containing nucleotide triphosphate hydrolases"/>
    <property type="match status" value="2"/>
</dbReference>
<proteinExistence type="predicted"/>
<gene>
    <name evidence="13" type="ORF">Gasu_01120</name>
</gene>
<dbReference type="GO" id="GO:0000965">
    <property type="term" value="P:mitochondrial RNA 3'-end processing"/>
    <property type="evidence" value="ECO:0007669"/>
    <property type="project" value="TreeGrafter"/>
</dbReference>
<keyword evidence="10" id="KW-0496">Mitochondrion</keyword>
<protein>
    <recommendedName>
        <fullName evidence="4">RNA helicase</fullName>
        <ecNumber evidence="4">3.6.4.13</ecNumber>
    </recommendedName>
</protein>
<dbReference type="OrthoDB" id="4509at2759"/>
<feature type="domain" description="Helicase C-terminal" evidence="12">
    <location>
        <begin position="377"/>
        <end position="539"/>
    </location>
</feature>
<evidence type="ECO:0000256" key="7">
    <source>
        <dbReference type="ARBA" id="ARBA00022806"/>
    </source>
</evidence>
<dbReference type="GO" id="GO:0045025">
    <property type="term" value="C:mitochondrial degradosome"/>
    <property type="evidence" value="ECO:0007669"/>
    <property type="project" value="TreeGrafter"/>
</dbReference>
<dbReference type="SUPFAM" id="SSF52540">
    <property type="entry name" value="P-loop containing nucleoside triphosphate hydrolases"/>
    <property type="match status" value="1"/>
</dbReference>
<evidence type="ECO:0000313" key="13">
    <source>
        <dbReference type="EMBL" id="EME32748.1"/>
    </source>
</evidence>
<dbReference type="PROSITE" id="PS51194">
    <property type="entry name" value="HELICASE_CTER"/>
    <property type="match status" value="1"/>
</dbReference>
<dbReference type="InterPro" id="IPR050699">
    <property type="entry name" value="RNA-DNA_Helicase"/>
</dbReference>
<dbReference type="Gene3D" id="1.20.272.40">
    <property type="match status" value="1"/>
</dbReference>
<dbReference type="GO" id="GO:0005524">
    <property type="term" value="F:ATP binding"/>
    <property type="evidence" value="ECO:0007669"/>
    <property type="project" value="UniProtKB-KW"/>
</dbReference>
<evidence type="ECO:0000256" key="4">
    <source>
        <dbReference type="ARBA" id="ARBA00012552"/>
    </source>
</evidence>
<dbReference type="PANTHER" id="PTHR12131">
    <property type="entry name" value="ATP-DEPENDENT RNA AND DNA HELICASE"/>
    <property type="match status" value="1"/>
</dbReference>
<dbReference type="eggNOG" id="KOG0953">
    <property type="taxonomic scope" value="Eukaryota"/>
</dbReference>
<dbReference type="Proteomes" id="UP000030680">
    <property type="component" value="Unassembled WGS sequence"/>
</dbReference>
<dbReference type="Pfam" id="PF18147">
    <property type="entry name" value="Suv3_C_1"/>
    <property type="match status" value="1"/>
</dbReference>
<dbReference type="OMA" id="HHFKEET"/>
<dbReference type="GO" id="GO:0003724">
    <property type="term" value="F:RNA helicase activity"/>
    <property type="evidence" value="ECO:0007669"/>
    <property type="project" value="UniProtKB-EC"/>
</dbReference>
<accession>M2Y9J1</accession>
<dbReference type="GO" id="GO:0016787">
    <property type="term" value="F:hydrolase activity"/>
    <property type="evidence" value="ECO:0007669"/>
    <property type="project" value="UniProtKB-KW"/>
</dbReference>